<gene>
    <name evidence="2" type="ORF">RFULGI_LOCUS5066</name>
</gene>
<keyword evidence="3" id="KW-1185">Reference proteome</keyword>
<name>A0A9N9BEN4_9GLOM</name>
<evidence type="ECO:0000313" key="2">
    <source>
        <dbReference type="EMBL" id="CAG8561193.1"/>
    </source>
</evidence>
<feature type="coiled-coil region" evidence="1">
    <location>
        <begin position="3"/>
        <end position="58"/>
    </location>
</feature>
<proteinExistence type="predicted"/>
<dbReference type="AlphaFoldDB" id="A0A9N9BEN4"/>
<evidence type="ECO:0000313" key="3">
    <source>
        <dbReference type="Proteomes" id="UP000789396"/>
    </source>
</evidence>
<dbReference type="EMBL" id="CAJVPZ010005451">
    <property type="protein sequence ID" value="CAG8561193.1"/>
    <property type="molecule type" value="Genomic_DNA"/>
</dbReference>
<evidence type="ECO:0000256" key="1">
    <source>
        <dbReference type="SAM" id="Coils"/>
    </source>
</evidence>
<sequence>MEQEQLALTIESLKERIKELETDLQISNDANMKLIEDNRNMLAVNQNLSEQLQTLTDETLTDEIRSNEPEKIQIDDLKDEYNKSLDKEKYINQIEKVLFNGKKNGKKEENLNILF</sequence>
<dbReference type="OrthoDB" id="10473130at2759"/>
<reference evidence="2" key="1">
    <citation type="submission" date="2021-06" db="EMBL/GenBank/DDBJ databases">
        <authorList>
            <person name="Kallberg Y."/>
            <person name="Tangrot J."/>
            <person name="Rosling A."/>
        </authorList>
    </citation>
    <scope>NUCLEOTIDE SEQUENCE</scope>
    <source>
        <strain evidence="2">IN212</strain>
    </source>
</reference>
<organism evidence="2 3">
    <name type="scientific">Racocetra fulgida</name>
    <dbReference type="NCBI Taxonomy" id="60492"/>
    <lineage>
        <taxon>Eukaryota</taxon>
        <taxon>Fungi</taxon>
        <taxon>Fungi incertae sedis</taxon>
        <taxon>Mucoromycota</taxon>
        <taxon>Glomeromycotina</taxon>
        <taxon>Glomeromycetes</taxon>
        <taxon>Diversisporales</taxon>
        <taxon>Gigasporaceae</taxon>
        <taxon>Racocetra</taxon>
    </lineage>
</organism>
<comment type="caution">
    <text evidence="2">The sequence shown here is derived from an EMBL/GenBank/DDBJ whole genome shotgun (WGS) entry which is preliminary data.</text>
</comment>
<dbReference type="Proteomes" id="UP000789396">
    <property type="component" value="Unassembled WGS sequence"/>
</dbReference>
<keyword evidence="1" id="KW-0175">Coiled coil</keyword>
<accession>A0A9N9BEN4</accession>
<protein>
    <submittedName>
        <fullName evidence="2">17407_t:CDS:1</fullName>
    </submittedName>
</protein>